<evidence type="ECO:0000313" key="2">
    <source>
        <dbReference type="Proteomes" id="UP000236333"/>
    </source>
</evidence>
<protein>
    <submittedName>
        <fullName evidence="1">Uncharacterized protein</fullName>
    </submittedName>
</protein>
<sequence>MATRDVFAARGGFVFPNPPSTDAIIKLSVSKDPRGGWTARMGPTMGDRGKCEGHNIPPLECVIETRWPGVKVNWNGHDPIL</sequence>
<organism evidence="1 2">
    <name type="scientific">Tetrabaena socialis</name>
    <dbReference type="NCBI Taxonomy" id="47790"/>
    <lineage>
        <taxon>Eukaryota</taxon>
        <taxon>Viridiplantae</taxon>
        <taxon>Chlorophyta</taxon>
        <taxon>core chlorophytes</taxon>
        <taxon>Chlorophyceae</taxon>
        <taxon>CS clade</taxon>
        <taxon>Chlamydomonadales</taxon>
        <taxon>Tetrabaenaceae</taxon>
        <taxon>Tetrabaena</taxon>
    </lineage>
</organism>
<dbReference type="AlphaFoldDB" id="A0A2J8A1U1"/>
<name>A0A2J8A1U1_9CHLO</name>
<dbReference type="OrthoDB" id="10263628at2759"/>
<keyword evidence="2" id="KW-1185">Reference proteome</keyword>
<dbReference type="EMBL" id="PGGS01000234">
    <property type="protein sequence ID" value="PNH06487.1"/>
    <property type="molecule type" value="Genomic_DNA"/>
</dbReference>
<proteinExistence type="predicted"/>
<reference evidence="1 2" key="1">
    <citation type="journal article" date="2017" name="Mol. Biol. Evol.">
        <title>The 4-celled Tetrabaena socialis nuclear genome reveals the essential components for genetic control of cell number at the origin of multicellularity in the volvocine lineage.</title>
        <authorList>
            <person name="Featherston J."/>
            <person name="Arakaki Y."/>
            <person name="Hanschen E.R."/>
            <person name="Ferris P.J."/>
            <person name="Michod R.E."/>
            <person name="Olson B.J.S.C."/>
            <person name="Nozaki H."/>
            <person name="Durand P.M."/>
        </authorList>
    </citation>
    <scope>NUCLEOTIDE SEQUENCE [LARGE SCALE GENOMIC DNA]</scope>
    <source>
        <strain evidence="1 2">NIES-571</strain>
    </source>
</reference>
<comment type="caution">
    <text evidence="1">The sequence shown here is derived from an EMBL/GenBank/DDBJ whole genome shotgun (WGS) entry which is preliminary data.</text>
</comment>
<evidence type="ECO:0000313" key="1">
    <source>
        <dbReference type="EMBL" id="PNH06487.1"/>
    </source>
</evidence>
<gene>
    <name evidence="1" type="ORF">TSOC_007178</name>
</gene>
<accession>A0A2J8A1U1</accession>
<dbReference type="Proteomes" id="UP000236333">
    <property type="component" value="Unassembled WGS sequence"/>
</dbReference>